<sequence length="68" mass="8050">MTVTPNDNIIDRDTLQDAMIQQILDDMDIKTMMAILYDNMQESYDKYSIDELISEVEEYYPHLLEDAQ</sequence>
<reference evidence="1 2" key="1">
    <citation type="journal article" date="2016" name="Environ. Microbiol.">
        <title>Genomic diversification of marine cyanophages into stable ecotypes.</title>
        <authorList>
            <person name="Marston M.F."/>
            <person name="Martiny J.B."/>
        </authorList>
    </citation>
    <scope>NUCLEOTIDE SEQUENCE [LARGE SCALE GENOMIC DNA]</scope>
    <source>
        <strain evidence="1">RW_03_0807_WH8101</strain>
    </source>
</reference>
<accession>A0A1D7S9Z3</accession>
<evidence type="ECO:0000313" key="1">
    <source>
        <dbReference type="EMBL" id="AOO10442.1"/>
    </source>
</evidence>
<organism evidence="1 2">
    <name type="scientific">Synechococcus phage S-RIM8</name>
    <dbReference type="NCBI Taxonomy" id="756278"/>
    <lineage>
        <taxon>Viruses</taxon>
        <taxon>Duplodnaviria</taxon>
        <taxon>Heunggongvirae</taxon>
        <taxon>Uroviricota</taxon>
        <taxon>Caudoviricetes</taxon>
        <taxon>Pantevenvirales</taxon>
        <taxon>Kyanoviridae</taxon>
        <taxon>Neptunevirus</taxon>
        <taxon>Neptunevirus srim18</taxon>
    </lineage>
</organism>
<dbReference type="Pfam" id="PF24012">
    <property type="entry name" value="DUF7326"/>
    <property type="match status" value="1"/>
</dbReference>
<dbReference type="InterPro" id="IPR055750">
    <property type="entry name" value="DUF7326"/>
</dbReference>
<proteinExistence type="predicted"/>
<name>A0A1D7S9Z3_9CAUD</name>
<evidence type="ECO:0000313" key="2">
    <source>
        <dbReference type="Proteomes" id="UP000224174"/>
    </source>
</evidence>
<dbReference type="EMBL" id="KX349286">
    <property type="protein sequence ID" value="AOO10442.1"/>
    <property type="molecule type" value="Genomic_DNA"/>
</dbReference>
<gene>
    <name evidence="1" type="ORF">RW03080701_073</name>
</gene>
<protein>
    <submittedName>
        <fullName evidence="1">Uncharacterized protein</fullName>
    </submittedName>
</protein>
<dbReference type="Proteomes" id="UP000224174">
    <property type="component" value="Segment"/>
</dbReference>